<dbReference type="Proteomes" id="UP000749646">
    <property type="component" value="Unassembled WGS sequence"/>
</dbReference>
<name>A0A9P6IHP5_9FUNG</name>
<gene>
    <name evidence="1" type="ORF">BGZ65_012842</name>
</gene>
<evidence type="ECO:0000313" key="2">
    <source>
        <dbReference type="Proteomes" id="UP000749646"/>
    </source>
</evidence>
<sequence>ANREDLDKIVGVEQNEDGFTISNGEIFHGDILVGAVGADGAYSTVRQAIYKDMAEKNILPASDTEAPTMGHINMVGTLIH</sequence>
<reference evidence="1" key="1">
    <citation type="journal article" date="2020" name="Fungal Divers.">
        <title>Resolving the Mortierellaceae phylogeny through synthesis of multi-gene phylogenetics and phylogenomics.</title>
        <authorList>
            <person name="Vandepol N."/>
            <person name="Liber J."/>
            <person name="Desiro A."/>
            <person name="Na H."/>
            <person name="Kennedy M."/>
            <person name="Barry K."/>
            <person name="Grigoriev I.V."/>
            <person name="Miller A.N."/>
            <person name="O'Donnell K."/>
            <person name="Stajich J.E."/>
            <person name="Bonito G."/>
        </authorList>
    </citation>
    <scope>NUCLEOTIDE SEQUENCE</scope>
    <source>
        <strain evidence="1">MES-2147</strain>
    </source>
</reference>
<keyword evidence="2" id="KW-1185">Reference proteome</keyword>
<dbReference type="EMBL" id="JAAAHW010011774">
    <property type="protein sequence ID" value="KAF9917541.1"/>
    <property type="molecule type" value="Genomic_DNA"/>
</dbReference>
<proteinExistence type="predicted"/>
<evidence type="ECO:0000313" key="1">
    <source>
        <dbReference type="EMBL" id="KAF9917541.1"/>
    </source>
</evidence>
<protein>
    <submittedName>
        <fullName evidence="1">Uncharacterized protein</fullName>
    </submittedName>
</protein>
<feature type="non-terminal residue" evidence="1">
    <location>
        <position position="1"/>
    </location>
</feature>
<dbReference type="Gene3D" id="3.50.50.60">
    <property type="entry name" value="FAD/NAD(P)-binding domain"/>
    <property type="match status" value="1"/>
</dbReference>
<dbReference type="AlphaFoldDB" id="A0A9P6IHP5"/>
<accession>A0A9P6IHP5</accession>
<comment type="caution">
    <text evidence="1">The sequence shown here is derived from an EMBL/GenBank/DDBJ whole genome shotgun (WGS) entry which is preliminary data.</text>
</comment>
<organism evidence="1 2">
    <name type="scientific">Modicella reniformis</name>
    <dbReference type="NCBI Taxonomy" id="1440133"/>
    <lineage>
        <taxon>Eukaryota</taxon>
        <taxon>Fungi</taxon>
        <taxon>Fungi incertae sedis</taxon>
        <taxon>Mucoromycota</taxon>
        <taxon>Mortierellomycotina</taxon>
        <taxon>Mortierellomycetes</taxon>
        <taxon>Mortierellales</taxon>
        <taxon>Mortierellaceae</taxon>
        <taxon>Modicella</taxon>
    </lineage>
</organism>
<dbReference type="OrthoDB" id="655030at2759"/>
<dbReference type="InterPro" id="IPR036188">
    <property type="entry name" value="FAD/NAD-bd_sf"/>
</dbReference>